<sequence>MALLACGSFIPRILAFDSARGSAGLAYPTFPHGRRANDDDRAEWPKRRQRSTEVPPSHDDEPIPFEAKWGRSTGEAAVVDTLRGAKHARRAWTPDELDAKRSRTDSSGAREGMGGWDEGGGNICSLKWEMNESEIEGLLKAASTMAPPKTKKREPYTVDYISALRRGLDLTDNLLDIADFACLTITSYLAARLGEFAVETLTGPKSFKPTEYNTPADFIQVVHAAPDKVGLDHLQGHGIRIGSAPEYLLRGVPFDVMKSEEGRWASDAFQLYLRKHQILAPYMQARSHQHEPRGVRENHDAASYKAAIAFNQGCQDGAKRLSSLSTSDVVHTAQTSDLGNDGQLEL</sequence>
<evidence type="ECO:0000256" key="1">
    <source>
        <dbReference type="SAM" id="MobiDB-lite"/>
    </source>
</evidence>
<evidence type="ECO:0000313" key="3">
    <source>
        <dbReference type="Proteomes" id="UP000521943"/>
    </source>
</evidence>
<name>A0A8H6HI03_9AGAR</name>
<dbReference type="Proteomes" id="UP000521943">
    <property type="component" value="Unassembled WGS sequence"/>
</dbReference>
<dbReference type="AlphaFoldDB" id="A0A8H6HI03"/>
<feature type="region of interest" description="Disordered" evidence="1">
    <location>
        <begin position="90"/>
        <end position="116"/>
    </location>
</feature>
<dbReference type="EMBL" id="JACGCI010000096">
    <property type="protein sequence ID" value="KAF6746086.1"/>
    <property type="molecule type" value="Genomic_DNA"/>
</dbReference>
<protein>
    <submittedName>
        <fullName evidence="2">Uncharacterized protein</fullName>
    </submittedName>
</protein>
<feature type="region of interest" description="Disordered" evidence="1">
    <location>
        <begin position="26"/>
        <end position="67"/>
    </location>
</feature>
<feature type="compositionally biased region" description="Basic and acidic residues" evidence="1">
    <location>
        <begin position="35"/>
        <end position="46"/>
    </location>
</feature>
<reference evidence="2 3" key="1">
    <citation type="submission" date="2020-07" db="EMBL/GenBank/DDBJ databases">
        <title>Comparative genomics of pyrophilous fungi reveals a link between fire events and developmental genes.</title>
        <authorList>
            <consortium name="DOE Joint Genome Institute"/>
            <person name="Steindorff A.S."/>
            <person name="Carver A."/>
            <person name="Calhoun S."/>
            <person name="Stillman K."/>
            <person name="Liu H."/>
            <person name="Lipzen A."/>
            <person name="Pangilinan J."/>
            <person name="Labutti K."/>
            <person name="Bruns T.D."/>
            <person name="Grigoriev I.V."/>
        </authorList>
    </citation>
    <scope>NUCLEOTIDE SEQUENCE [LARGE SCALE GENOMIC DNA]</scope>
    <source>
        <strain evidence="2 3">CBS 144469</strain>
    </source>
</reference>
<gene>
    <name evidence="2" type="ORF">DFP72DRAFT_1076671</name>
</gene>
<proteinExistence type="predicted"/>
<organism evidence="2 3">
    <name type="scientific">Ephemerocybe angulata</name>
    <dbReference type="NCBI Taxonomy" id="980116"/>
    <lineage>
        <taxon>Eukaryota</taxon>
        <taxon>Fungi</taxon>
        <taxon>Dikarya</taxon>
        <taxon>Basidiomycota</taxon>
        <taxon>Agaricomycotina</taxon>
        <taxon>Agaricomycetes</taxon>
        <taxon>Agaricomycetidae</taxon>
        <taxon>Agaricales</taxon>
        <taxon>Agaricineae</taxon>
        <taxon>Psathyrellaceae</taxon>
        <taxon>Ephemerocybe</taxon>
    </lineage>
</organism>
<keyword evidence="3" id="KW-1185">Reference proteome</keyword>
<evidence type="ECO:0000313" key="2">
    <source>
        <dbReference type="EMBL" id="KAF6746086.1"/>
    </source>
</evidence>
<dbReference type="OrthoDB" id="2678913at2759"/>
<accession>A0A8H6HI03</accession>
<comment type="caution">
    <text evidence="2">The sequence shown here is derived from an EMBL/GenBank/DDBJ whole genome shotgun (WGS) entry which is preliminary data.</text>
</comment>